<reference evidence="9 10" key="1">
    <citation type="submission" date="2017-02" db="EMBL/GenBank/DDBJ databases">
        <authorList>
            <person name="Peterson S.W."/>
        </authorList>
    </citation>
    <scope>NUCLEOTIDE SEQUENCE [LARGE SCALE GENOMIC DNA]</scope>
    <source>
        <strain evidence="9 10">B Ar 00.02</strain>
    </source>
</reference>
<feature type="transmembrane region" description="Helical" evidence="7">
    <location>
        <begin position="26"/>
        <end position="47"/>
    </location>
</feature>
<dbReference type="GO" id="GO:0022857">
    <property type="term" value="F:transmembrane transporter activity"/>
    <property type="evidence" value="ECO:0007669"/>
    <property type="project" value="InterPro"/>
</dbReference>
<dbReference type="InterPro" id="IPR020846">
    <property type="entry name" value="MFS_dom"/>
</dbReference>
<evidence type="ECO:0000256" key="2">
    <source>
        <dbReference type="ARBA" id="ARBA00022448"/>
    </source>
</evidence>
<evidence type="ECO:0000313" key="10">
    <source>
        <dbReference type="Proteomes" id="UP000195913"/>
    </source>
</evidence>
<evidence type="ECO:0000313" key="9">
    <source>
        <dbReference type="EMBL" id="SJM72080.1"/>
    </source>
</evidence>
<dbReference type="EMBL" id="FUHW01000048">
    <property type="protein sequence ID" value="SJM72080.1"/>
    <property type="molecule type" value="Genomic_DNA"/>
</dbReference>
<feature type="transmembrane region" description="Helical" evidence="7">
    <location>
        <begin position="59"/>
        <end position="92"/>
    </location>
</feature>
<dbReference type="Gene3D" id="1.20.1250.20">
    <property type="entry name" value="MFS general substrate transporter like domains"/>
    <property type="match status" value="2"/>
</dbReference>
<keyword evidence="6 7" id="KW-0472">Membrane</keyword>
<dbReference type="SUPFAM" id="SSF103473">
    <property type="entry name" value="MFS general substrate transporter"/>
    <property type="match status" value="1"/>
</dbReference>
<keyword evidence="5 7" id="KW-1133">Transmembrane helix</keyword>
<dbReference type="InterPro" id="IPR036259">
    <property type="entry name" value="MFS_trans_sf"/>
</dbReference>
<feature type="transmembrane region" description="Helical" evidence="7">
    <location>
        <begin position="353"/>
        <end position="375"/>
    </location>
</feature>
<feature type="transmembrane region" description="Helical" evidence="7">
    <location>
        <begin position="326"/>
        <end position="347"/>
    </location>
</feature>
<feature type="domain" description="Major facilitator superfamily (MFS) profile" evidence="8">
    <location>
        <begin position="1"/>
        <end position="380"/>
    </location>
</feature>
<dbReference type="Pfam" id="PF07690">
    <property type="entry name" value="MFS_1"/>
    <property type="match status" value="2"/>
</dbReference>
<evidence type="ECO:0000256" key="4">
    <source>
        <dbReference type="ARBA" id="ARBA00022692"/>
    </source>
</evidence>
<name>A0A1R4GUV3_9MICC</name>
<dbReference type="PANTHER" id="PTHR23517">
    <property type="entry name" value="RESISTANCE PROTEIN MDTM, PUTATIVE-RELATED-RELATED"/>
    <property type="match status" value="1"/>
</dbReference>
<comment type="subcellular location">
    <subcellularLocation>
        <location evidence="1">Cell membrane</location>
        <topology evidence="1">Multi-pass membrane protein</topology>
    </subcellularLocation>
</comment>
<dbReference type="GO" id="GO:0005886">
    <property type="term" value="C:plasma membrane"/>
    <property type="evidence" value="ECO:0007669"/>
    <property type="project" value="UniProtKB-SubCell"/>
</dbReference>
<feature type="transmembrane region" description="Helical" evidence="7">
    <location>
        <begin position="143"/>
        <end position="162"/>
    </location>
</feature>
<organism evidence="9 10">
    <name type="scientific">Arthrobacter rhombi</name>
    <dbReference type="NCBI Taxonomy" id="71253"/>
    <lineage>
        <taxon>Bacteria</taxon>
        <taxon>Bacillati</taxon>
        <taxon>Actinomycetota</taxon>
        <taxon>Actinomycetes</taxon>
        <taxon>Micrococcales</taxon>
        <taxon>Micrococcaceae</taxon>
        <taxon>Arthrobacter</taxon>
    </lineage>
</organism>
<feature type="transmembrane region" description="Helical" evidence="7">
    <location>
        <begin position="291"/>
        <end position="314"/>
    </location>
</feature>
<dbReference type="PANTHER" id="PTHR23517:SF2">
    <property type="entry name" value="MULTIDRUG RESISTANCE PROTEIN MDTH"/>
    <property type="match status" value="1"/>
</dbReference>
<dbReference type="CDD" id="cd17325">
    <property type="entry name" value="MFS_MdtG_SLC18_like"/>
    <property type="match status" value="1"/>
</dbReference>
<evidence type="ECO:0000256" key="1">
    <source>
        <dbReference type="ARBA" id="ARBA00004651"/>
    </source>
</evidence>
<dbReference type="InterPro" id="IPR011701">
    <property type="entry name" value="MFS"/>
</dbReference>
<keyword evidence="10" id="KW-1185">Reference proteome</keyword>
<dbReference type="PROSITE" id="PS50850">
    <property type="entry name" value="MFS"/>
    <property type="match status" value="1"/>
</dbReference>
<dbReference type="InterPro" id="IPR050171">
    <property type="entry name" value="MFS_Transporters"/>
</dbReference>
<dbReference type="AlphaFoldDB" id="A0A1R4GUV3"/>
<keyword evidence="3" id="KW-1003">Cell membrane</keyword>
<evidence type="ECO:0000256" key="3">
    <source>
        <dbReference type="ARBA" id="ARBA00022475"/>
    </source>
</evidence>
<feature type="transmembrane region" description="Helical" evidence="7">
    <location>
        <begin position="234"/>
        <end position="253"/>
    </location>
</feature>
<feature type="transmembrane region" description="Helical" evidence="7">
    <location>
        <begin position="265"/>
        <end position="285"/>
    </location>
</feature>
<sequence>MGQGSILPVIALSARGHGSTVAEAALVITLIGVGSLITNIPASLLIARLGERTAMIGAALWASAGMVACLSAVNLVLYAAGVLMIGMAGSVFNLARQSYLTDAVPITYRARAMSGLGGTLRIGLFIGPFVGAATMHFLGLHGAYWVGLVAMVAAAGVCIGIPELQIPDGTGHQGTAGTGARPAPEAATVTLGTILAAHWRTYATIGTAIMVISAVRATRQAVIPLWAEHLGMDASATSLIYGISGAVDMLVFYPAGAMMDRRGRTWIAVPCMVVMGVALSLMPFTHQPLTLLLVAMLLGLGNGIGSGLVMTLGADHSPSVGRPQFLGFWRLISDLGVMSGPVLLSAVTAVASLGAGVFAIAVLSFAGSGLFAWFIPRQAPPGSLDSRRVRTPGG</sequence>
<proteinExistence type="predicted"/>
<evidence type="ECO:0000256" key="7">
    <source>
        <dbReference type="SAM" id="Phobius"/>
    </source>
</evidence>
<keyword evidence="4 7" id="KW-0812">Transmembrane</keyword>
<feature type="transmembrane region" description="Helical" evidence="7">
    <location>
        <begin position="112"/>
        <end position="131"/>
    </location>
</feature>
<gene>
    <name evidence="9" type="ORF">FM101_14310</name>
</gene>
<evidence type="ECO:0000256" key="6">
    <source>
        <dbReference type="ARBA" id="ARBA00023136"/>
    </source>
</evidence>
<accession>A0A1R4GUV3</accession>
<dbReference type="Proteomes" id="UP000195913">
    <property type="component" value="Unassembled WGS sequence"/>
</dbReference>
<keyword evidence="2" id="KW-0813">Transport</keyword>
<evidence type="ECO:0000256" key="5">
    <source>
        <dbReference type="ARBA" id="ARBA00022989"/>
    </source>
</evidence>
<evidence type="ECO:0000259" key="8">
    <source>
        <dbReference type="PROSITE" id="PS50850"/>
    </source>
</evidence>
<protein>
    <submittedName>
        <fullName evidence="9">Probable transporter</fullName>
    </submittedName>
</protein>